<feature type="compositionally biased region" description="Low complexity" evidence="1">
    <location>
        <begin position="31"/>
        <end position="41"/>
    </location>
</feature>
<organism evidence="2">
    <name type="scientific">Sus scrofa</name>
    <name type="common">Pig</name>
    <dbReference type="NCBI Taxonomy" id="9823"/>
    <lineage>
        <taxon>Eukaryota</taxon>
        <taxon>Metazoa</taxon>
        <taxon>Chordata</taxon>
        <taxon>Craniata</taxon>
        <taxon>Vertebrata</taxon>
        <taxon>Euteleostomi</taxon>
        <taxon>Mammalia</taxon>
        <taxon>Eutheria</taxon>
        <taxon>Laurasiatheria</taxon>
        <taxon>Artiodactyla</taxon>
        <taxon>Suina</taxon>
        <taxon>Suidae</taxon>
        <taxon>Sus</taxon>
    </lineage>
</organism>
<sequence length="72" mass="7049">CGKRSCPWLPTTSAAARRCMGPTSAPTCCAPATSTAGPTPARGTQAGPWPARRTAWPTCTVSSAGGTAAGAS</sequence>
<reference evidence="2" key="1">
    <citation type="submission" date="2002-07" db="EMBL/GenBank/DDBJ databases">
        <title>Fine mapping a QTL affecting ovulation rate in swine on chromosome 8.</title>
        <authorList>
            <person name="Campbell E.M.G."/>
            <person name="Nonneman D.J."/>
            <person name="Rohrer G.A."/>
        </authorList>
    </citation>
    <scope>NUCLEOTIDE SEQUENCE</scope>
</reference>
<proteinExistence type="predicted"/>
<feature type="non-terminal residue" evidence="2">
    <location>
        <position position="1"/>
    </location>
</feature>
<evidence type="ECO:0000313" key="2">
    <source>
        <dbReference type="EMBL" id="AAM90302.1"/>
    </source>
</evidence>
<accession>Q8MJ31</accession>
<evidence type="ECO:0000256" key="1">
    <source>
        <dbReference type="SAM" id="MobiDB-lite"/>
    </source>
</evidence>
<protein>
    <submittedName>
        <fullName evidence="2">Hepatocyte growth factor activator</fullName>
    </submittedName>
</protein>
<dbReference type="EMBL" id="AF526394">
    <property type="protein sequence ID" value="AAM90302.1"/>
    <property type="molecule type" value="Genomic_DNA"/>
</dbReference>
<feature type="non-terminal residue" evidence="2">
    <location>
        <position position="72"/>
    </location>
</feature>
<feature type="region of interest" description="Disordered" evidence="1">
    <location>
        <begin position="31"/>
        <end position="55"/>
    </location>
</feature>
<dbReference type="AlphaFoldDB" id="Q8MJ31"/>
<name>Q8MJ31_PIG</name>